<evidence type="ECO:0000256" key="1">
    <source>
        <dbReference type="SAM" id="SignalP"/>
    </source>
</evidence>
<dbReference type="SMART" id="SM00867">
    <property type="entry name" value="YceI"/>
    <property type="match status" value="1"/>
</dbReference>
<dbReference type="Proteomes" id="UP000494363">
    <property type="component" value="Unassembled WGS sequence"/>
</dbReference>
<feature type="chain" id="PRO_5026733854" evidence="1">
    <location>
        <begin position="27"/>
        <end position="220"/>
    </location>
</feature>
<dbReference type="RefSeq" id="WP_175226990.1">
    <property type="nucleotide sequence ID" value="NZ_CADIKH010000011.1"/>
</dbReference>
<sequence length="220" mass="23908">MKNAAVRAAAVRALFLVAAATFVSTACTPLEVVTHTVSTTESRVPAGQYKLDANHWSVIFDVDHFKYSRFAMRFDRVTGQLDWRAGGMENSSVAITIDAASVDTNVPLLDKMVKGDEMLDVARYPDIRFVSTHFERTGEASGKLTGDLTIHGTTQPVTLDVKFNGYGRDPLTKLDTLGFSAEGSFSRSKFGLTTWYPAVGDDVHVRIQAEFDKPPAGAAG</sequence>
<reference evidence="3 4" key="1">
    <citation type="submission" date="2020-04" db="EMBL/GenBank/DDBJ databases">
        <authorList>
            <person name="De Canck E."/>
        </authorList>
    </citation>
    <scope>NUCLEOTIDE SEQUENCE [LARGE SCALE GENOMIC DNA]</scope>
    <source>
        <strain evidence="3 4">LMG 29542</strain>
    </source>
</reference>
<dbReference type="Pfam" id="PF04264">
    <property type="entry name" value="YceI"/>
    <property type="match status" value="1"/>
</dbReference>
<dbReference type="PANTHER" id="PTHR34406">
    <property type="entry name" value="PROTEIN YCEI"/>
    <property type="match status" value="1"/>
</dbReference>
<gene>
    <name evidence="3" type="primary">yceI_1</name>
    <name evidence="3" type="ORF">LMG29542_02733</name>
</gene>
<keyword evidence="4" id="KW-1185">Reference proteome</keyword>
<feature type="signal peptide" evidence="1">
    <location>
        <begin position="1"/>
        <end position="26"/>
    </location>
</feature>
<proteinExistence type="predicted"/>
<dbReference type="Gene3D" id="2.40.128.110">
    <property type="entry name" value="Lipid/polyisoprenoid-binding, YceI-like"/>
    <property type="match status" value="1"/>
</dbReference>
<evidence type="ECO:0000259" key="2">
    <source>
        <dbReference type="SMART" id="SM00867"/>
    </source>
</evidence>
<organism evidence="3 4">
    <name type="scientific">Paraburkholderia humisilvae</name>
    <dbReference type="NCBI Taxonomy" id="627669"/>
    <lineage>
        <taxon>Bacteria</taxon>
        <taxon>Pseudomonadati</taxon>
        <taxon>Pseudomonadota</taxon>
        <taxon>Betaproteobacteria</taxon>
        <taxon>Burkholderiales</taxon>
        <taxon>Burkholderiaceae</taxon>
        <taxon>Paraburkholderia</taxon>
    </lineage>
</organism>
<dbReference type="InterPro" id="IPR007372">
    <property type="entry name" value="Lipid/polyisoprenoid-bd_YceI"/>
</dbReference>
<keyword evidence="1" id="KW-0732">Signal</keyword>
<dbReference type="PROSITE" id="PS51257">
    <property type="entry name" value="PROKAR_LIPOPROTEIN"/>
    <property type="match status" value="1"/>
</dbReference>
<evidence type="ECO:0000313" key="3">
    <source>
        <dbReference type="EMBL" id="CAB3755937.1"/>
    </source>
</evidence>
<name>A0A6J5DQR9_9BURK</name>
<feature type="domain" description="Lipid/polyisoprenoid-binding YceI-like" evidence="2">
    <location>
        <begin position="48"/>
        <end position="212"/>
    </location>
</feature>
<dbReference type="SUPFAM" id="SSF101874">
    <property type="entry name" value="YceI-like"/>
    <property type="match status" value="1"/>
</dbReference>
<dbReference type="InterPro" id="IPR036761">
    <property type="entry name" value="TTHA0802/YceI-like_sf"/>
</dbReference>
<protein>
    <submittedName>
        <fullName evidence="3">Protein YceI</fullName>
    </submittedName>
</protein>
<accession>A0A6J5DQR9</accession>
<dbReference type="EMBL" id="CADIKH010000011">
    <property type="protein sequence ID" value="CAB3755937.1"/>
    <property type="molecule type" value="Genomic_DNA"/>
</dbReference>
<dbReference type="PANTHER" id="PTHR34406:SF1">
    <property type="entry name" value="PROTEIN YCEI"/>
    <property type="match status" value="1"/>
</dbReference>
<dbReference type="AlphaFoldDB" id="A0A6J5DQR9"/>
<evidence type="ECO:0000313" key="4">
    <source>
        <dbReference type="Proteomes" id="UP000494363"/>
    </source>
</evidence>